<dbReference type="InterPro" id="IPR039883">
    <property type="entry name" value="Fcf2/DNTTIP2"/>
</dbReference>
<evidence type="ECO:0000313" key="5">
    <source>
        <dbReference type="EMBL" id="SUZ13317.1"/>
    </source>
</evidence>
<dbReference type="Pfam" id="PF08698">
    <property type="entry name" value="Fcf2"/>
    <property type="match status" value="1"/>
</dbReference>
<accession>A0A381LI40</accession>
<dbReference type="GO" id="GO:0005730">
    <property type="term" value="C:nucleolus"/>
    <property type="evidence" value="ECO:0007669"/>
    <property type="project" value="UniProtKB-SubCell"/>
</dbReference>
<evidence type="ECO:0000256" key="2">
    <source>
        <dbReference type="ARBA" id="ARBA00023242"/>
    </source>
</evidence>
<dbReference type="GO" id="GO:0006396">
    <property type="term" value="P:RNA processing"/>
    <property type="evidence" value="ECO:0007669"/>
    <property type="project" value="TreeGrafter"/>
</dbReference>
<proteinExistence type="predicted"/>
<evidence type="ECO:0000256" key="3">
    <source>
        <dbReference type="SAM" id="MobiDB-lite"/>
    </source>
</evidence>
<comment type="subcellular location">
    <subcellularLocation>
        <location evidence="1">Nucleus</location>
        <location evidence="1">Nucleolus</location>
    </subcellularLocation>
</comment>
<protein>
    <submittedName>
        <fullName evidence="5">Bgt-4454</fullName>
    </submittedName>
</protein>
<name>A0A381LI40_BLUGR</name>
<dbReference type="PANTHER" id="PTHR21686">
    <property type="entry name" value="DEOXYNUCLEOTIDYLTRANSFERASE TERMINAL-INTERACTING PROTEIN 2"/>
    <property type="match status" value="1"/>
</dbReference>
<reference evidence="5" key="1">
    <citation type="submission" date="2018-07" db="EMBL/GenBank/DDBJ databases">
        <authorList>
            <person name="Quirk P.G."/>
            <person name="Krulwich T.A."/>
        </authorList>
    </citation>
    <scope>NUCLEOTIDE SEQUENCE</scope>
    <source>
        <strain evidence="5">96224</strain>
    </source>
</reference>
<dbReference type="InterPro" id="IPR014810">
    <property type="entry name" value="Fcf2_C"/>
</dbReference>
<sequence>MNESKLCQEKVQSLLQDAERRLRLNQEVDGSHKSSNVTEKIPHIKCTKSVQPYIKNVSQGPRFDSSQLVPAQMRKSANGITVVTDPIQTNAKEKDVKETAGPDWFNLPRTKLTPELKRDLQLIQMRDVLDPKRHYKKDKNRGKIPEYSQVGTVIQGPTEYLSSRLTNRERKRTLLEEILNSEKKTGRFKKKYTEIQNAKTSGKKSHYKKLKESRTKSRISKR</sequence>
<evidence type="ECO:0000259" key="4">
    <source>
        <dbReference type="Pfam" id="PF08698"/>
    </source>
</evidence>
<dbReference type="AlphaFoldDB" id="A0A381LI40"/>
<keyword evidence="2" id="KW-0539">Nucleus</keyword>
<dbReference type="OrthoDB" id="427886at2759"/>
<organism evidence="5">
    <name type="scientific">Blumeria graminis f. sp. tritici 96224</name>
    <dbReference type="NCBI Taxonomy" id="1268274"/>
    <lineage>
        <taxon>Eukaryota</taxon>
        <taxon>Fungi</taxon>
        <taxon>Dikarya</taxon>
        <taxon>Ascomycota</taxon>
        <taxon>Pezizomycotina</taxon>
        <taxon>Leotiomycetes</taxon>
        <taxon>Erysiphales</taxon>
        <taxon>Erysiphaceae</taxon>
        <taxon>Blumeria</taxon>
    </lineage>
</organism>
<evidence type="ECO:0000256" key="1">
    <source>
        <dbReference type="ARBA" id="ARBA00004604"/>
    </source>
</evidence>
<dbReference type="GO" id="GO:0003723">
    <property type="term" value="F:RNA binding"/>
    <property type="evidence" value="ECO:0007669"/>
    <property type="project" value="TreeGrafter"/>
</dbReference>
<dbReference type="EMBL" id="UIGY01000231">
    <property type="protein sequence ID" value="SUZ13317.1"/>
    <property type="molecule type" value="Genomic_DNA"/>
</dbReference>
<feature type="region of interest" description="Disordered" evidence="3">
    <location>
        <begin position="190"/>
        <end position="222"/>
    </location>
</feature>
<gene>
    <name evidence="5" type="ORF">BGT96224V2_LOCUS6505</name>
</gene>
<dbReference type="PANTHER" id="PTHR21686:SF12">
    <property type="entry name" value="DEOXYNUCLEOTIDYLTRANSFERASE TERMINAL-INTERACTING PROTEIN 2"/>
    <property type="match status" value="1"/>
</dbReference>
<feature type="domain" description="Fcf2 pre-rRNA processing C-terminal" evidence="4">
    <location>
        <begin position="97"/>
        <end position="191"/>
    </location>
</feature>